<comment type="caution">
    <text evidence="9">The sequence shown here is derived from an EMBL/GenBank/DDBJ whole genome shotgun (WGS) entry which is preliminary data.</text>
</comment>
<dbReference type="EMBL" id="BOQM01000017">
    <property type="protein sequence ID" value="GIM85963.1"/>
    <property type="molecule type" value="Genomic_DNA"/>
</dbReference>
<evidence type="ECO:0000256" key="4">
    <source>
        <dbReference type="ARBA" id="ARBA00022679"/>
    </source>
</evidence>
<feature type="region of interest" description="Disordered" evidence="6">
    <location>
        <begin position="700"/>
        <end position="839"/>
    </location>
</feature>
<dbReference type="PANTHER" id="PTHR45436">
    <property type="entry name" value="SENSOR HISTIDINE KINASE YKOH"/>
    <property type="match status" value="1"/>
</dbReference>
<keyword evidence="5" id="KW-0418">Kinase</keyword>
<dbReference type="EC" id="2.7.13.3" evidence="2"/>
<dbReference type="SUPFAM" id="SSF55874">
    <property type="entry name" value="ATPase domain of HSP90 chaperone/DNA topoisomerase II/histidine kinase"/>
    <property type="match status" value="1"/>
</dbReference>
<name>A0ABQ4JV39_SALAC</name>
<keyword evidence="7" id="KW-0812">Transmembrane</keyword>
<dbReference type="Gene3D" id="3.30.565.10">
    <property type="entry name" value="Histidine kinase-like ATPase, C-terminal domain"/>
    <property type="match status" value="1"/>
</dbReference>
<evidence type="ECO:0000259" key="8">
    <source>
        <dbReference type="SMART" id="SM00387"/>
    </source>
</evidence>
<dbReference type="SMART" id="SM00387">
    <property type="entry name" value="HATPase_c"/>
    <property type="match status" value="1"/>
</dbReference>
<evidence type="ECO:0000256" key="2">
    <source>
        <dbReference type="ARBA" id="ARBA00012438"/>
    </source>
</evidence>
<dbReference type="InterPro" id="IPR013587">
    <property type="entry name" value="Nitrate/nitrite_sensing"/>
</dbReference>
<sequence length="839" mass="89492">MFTQVWNGFTRRRPGWRDKERVVTVVRHRRSRQANSTVVRSGVEPPAATKWGGTIRGRLVGIIALPVLAIVLLLGYITVVETSSYRAVTAASDSVSVALAVQDLTQELQTERGLTAGLLGGNAGFRLEIDPARQRVNQRREAVEAAIAGGGSVADRVDAALRELDGLPVVRSGADNGSAGRAATFEFFTERIATLNRIDFGLDQVTDPELRRHVATFTALNRIKESTAQQRALLNGVFSAGGFEEGEFLQFAAMRAARDVALVDFAGQATSSQKAASDWVLDTGAARVAAYFEQVALASADGRRLQVNPQSWWSALTTVLDGMRQIQQHVGAEIEARAAERQNESTQRILVVASGVLLFLIGAIALLVLAARSITRPLARLAAEANDLATTRLPAAVRRLQGGDGDSDPEAPASVRIPAGATSEIRSVAGALDQVQAVAFRLAAEQALLRRSTTESLANLGRRNQNLLRRQLGFITKLEREESDPTGLANLFELDHLATRMRRNAESLLVLVGAGKPRQWLAPLPVADVIRAAISEVEEYRRVQLRRIDDAWVVGADVSAVAHMLAELVENGLTFSPPESDVEIQGRRSSEGYLIAITDQGVGMLPEDLASANARLRGEGDFVSAPTRYLGHHVVGQLARDLEIDVQLVPSPVTGVTARVVLPFTVLTTPDAGPPEEGSVAGEAPSIAIATVSEQVTAVAGGPSRQLPQIASRPAPAVEPVGTSPPTDGVRSDAVVQPVSDRPTGLPAQLTTGSPTGDRTANGLRKRLPRDRRPTTVAPAVAAPESGRRPPALDDSPTNIRDRLTALRAGMLRGQDNPSATVSDSGADAPTEPWRTRDG</sequence>
<dbReference type="Pfam" id="PF08376">
    <property type="entry name" value="NIT"/>
    <property type="match status" value="1"/>
</dbReference>
<proteinExistence type="predicted"/>
<protein>
    <recommendedName>
        <fullName evidence="2">histidine kinase</fullName>
        <ecNumber evidence="2">2.7.13.3</ecNumber>
    </recommendedName>
</protein>
<evidence type="ECO:0000256" key="1">
    <source>
        <dbReference type="ARBA" id="ARBA00000085"/>
    </source>
</evidence>
<keyword evidence="10" id="KW-1185">Reference proteome</keyword>
<evidence type="ECO:0000256" key="7">
    <source>
        <dbReference type="SAM" id="Phobius"/>
    </source>
</evidence>
<dbReference type="Pfam" id="PF02518">
    <property type="entry name" value="HATPase_c"/>
    <property type="match status" value="1"/>
</dbReference>
<accession>A0ABQ4JV39</accession>
<evidence type="ECO:0000313" key="10">
    <source>
        <dbReference type="Proteomes" id="UP000677457"/>
    </source>
</evidence>
<keyword evidence="4" id="KW-0808">Transferase</keyword>
<evidence type="ECO:0000256" key="3">
    <source>
        <dbReference type="ARBA" id="ARBA00022553"/>
    </source>
</evidence>
<organism evidence="9 10">
    <name type="scientific">Salinispora arenicola</name>
    <dbReference type="NCBI Taxonomy" id="168697"/>
    <lineage>
        <taxon>Bacteria</taxon>
        <taxon>Bacillati</taxon>
        <taxon>Actinomycetota</taxon>
        <taxon>Actinomycetes</taxon>
        <taxon>Micromonosporales</taxon>
        <taxon>Micromonosporaceae</taxon>
        <taxon>Salinispora</taxon>
    </lineage>
</organism>
<evidence type="ECO:0000313" key="9">
    <source>
        <dbReference type="EMBL" id="GIM85963.1"/>
    </source>
</evidence>
<gene>
    <name evidence="9" type="ORF">Sar04_26990</name>
</gene>
<dbReference type="PANTHER" id="PTHR45436:SF5">
    <property type="entry name" value="SENSOR HISTIDINE KINASE TRCS"/>
    <property type="match status" value="1"/>
</dbReference>
<dbReference type="Proteomes" id="UP000677457">
    <property type="component" value="Unassembled WGS sequence"/>
</dbReference>
<keyword evidence="7" id="KW-0472">Membrane</keyword>
<dbReference type="InterPro" id="IPR050428">
    <property type="entry name" value="TCS_sensor_his_kinase"/>
</dbReference>
<reference evidence="9 10" key="1">
    <citation type="submission" date="2021-03" db="EMBL/GenBank/DDBJ databases">
        <title>Whole genome shotgun sequence of Salinispora arenicola NBRC 105043.</title>
        <authorList>
            <person name="Komaki H."/>
            <person name="Tamura T."/>
        </authorList>
    </citation>
    <scope>NUCLEOTIDE SEQUENCE [LARGE SCALE GENOMIC DNA]</scope>
    <source>
        <strain evidence="9 10">NBRC 105043</strain>
    </source>
</reference>
<keyword evidence="3" id="KW-0597">Phosphoprotein</keyword>
<dbReference type="Gene3D" id="6.10.340.10">
    <property type="match status" value="1"/>
</dbReference>
<feature type="transmembrane region" description="Helical" evidence="7">
    <location>
        <begin position="349"/>
        <end position="371"/>
    </location>
</feature>
<evidence type="ECO:0000256" key="5">
    <source>
        <dbReference type="ARBA" id="ARBA00022777"/>
    </source>
</evidence>
<evidence type="ECO:0000256" key="6">
    <source>
        <dbReference type="SAM" id="MobiDB-lite"/>
    </source>
</evidence>
<dbReference type="InterPro" id="IPR003594">
    <property type="entry name" value="HATPase_dom"/>
</dbReference>
<feature type="compositionally biased region" description="Polar residues" evidence="6">
    <location>
        <begin position="749"/>
        <end position="759"/>
    </location>
</feature>
<keyword evidence="7" id="KW-1133">Transmembrane helix</keyword>
<feature type="domain" description="Histidine kinase/HSP90-like ATPase" evidence="8">
    <location>
        <begin position="556"/>
        <end position="666"/>
    </location>
</feature>
<dbReference type="InterPro" id="IPR036890">
    <property type="entry name" value="HATPase_C_sf"/>
</dbReference>
<feature type="transmembrane region" description="Helical" evidence="7">
    <location>
        <begin position="59"/>
        <end position="79"/>
    </location>
</feature>
<feature type="compositionally biased region" description="Low complexity" evidence="6">
    <location>
        <begin position="775"/>
        <end position="784"/>
    </location>
</feature>
<comment type="catalytic activity">
    <reaction evidence="1">
        <text>ATP + protein L-histidine = ADP + protein N-phospho-L-histidine.</text>
        <dbReference type="EC" id="2.7.13.3"/>
    </reaction>
</comment>